<evidence type="ECO:0000313" key="2">
    <source>
        <dbReference type="EMBL" id="BBJ25216.1"/>
    </source>
</evidence>
<organism evidence="2">
    <name type="scientific">Cutibacterium acnes</name>
    <name type="common">Propionibacterium acnes</name>
    <dbReference type="NCBI Taxonomy" id="1747"/>
    <lineage>
        <taxon>Bacteria</taxon>
        <taxon>Bacillati</taxon>
        <taxon>Actinomycetota</taxon>
        <taxon>Actinomycetes</taxon>
        <taxon>Propionibacteriales</taxon>
        <taxon>Propionibacteriaceae</taxon>
        <taxon>Cutibacterium</taxon>
    </lineage>
</organism>
<dbReference type="InterPro" id="IPR050678">
    <property type="entry name" value="DNA_Partitioning_ATPase"/>
</dbReference>
<keyword evidence="2" id="KW-0614">Plasmid</keyword>
<protein>
    <submittedName>
        <fullName evidence="2">Plasmid partitioning protein</fullName>
    </submittedName>
</protein>
<dbReference type="AlphaFoldDB" id="A0A5K7U6Z9"/>
<name>A0A5K7U6Z9_CUTAC</name>
<dbReference type="Gene3D" id="3.40.50.300">
    <property type="entry name" value="P-loop containing nucleotide triphosphate hydrolases"/>
    <property type="match status" value="1"/>
</dbReference>
<accession>A0A5K7U6Z9</accession>
<dbReference type="InterPro" id="IPR025669">
    <property type="entry name" value="AAA_dom"/>
</dbReference>
<geneLocation type="plasmid" evidence="2">
    <name>pTZC1</name>
</geneLocation>
<dbReference type="Pfam" id="PF13614">
    <property type="entry name" value="AAA_31"/>
    <property type="match status" value="1"/>
</dbReference>
<dbReference type="CDD" id="cd02042">
    <property type="entry name" value="ParAB_family"/>
    <property type="match status" value="1"/>
</dbReference>
<dbReference type="EMBL" id="LC473083">
    <property type="protein sequence ID" value="BBJ25216.1"/>
    <property type="molecule type" value="Genomic_DNA"/>
</dbReference>
<gene>
    <name evidence="2" type="primary">parA</name>
</gene>
<feature type="domain" description="AAA" evidence="1">
    <location>
        <begin position="63"/>
        <end position="243"/>
    </location>
</feature>
<sequence length="323" mass="34132">MRTSPAGAPTVRRPPAGLDLPTVLDAVTARREATTLVSANRTNGTNTTNRTNRTNGTNSMSMTLAISNQKGGVGKTTTAVNFARAAVTEGRRTLLIDLDPQGNATMSAAKDTPTPEDVGVADALSERSTETLESVIVPGVWDGLDVAPTPPNEALTSVRNELLTTQTPGVEHRLSEAVASVADRYDLVLIDCPPSLDHLTLNGLVAAERVAIVTQAKVYSIAGLGRLLQTIAIVRKYYNPQLAVAGVIVNQYEAQTIGARSALEDLEKIEGLTILDPPIPKRAVIADALEAATGLDQWGGKDAAELADLYRQHLDTITKGAIK</sequence>
<proteinExistence type="predicted"/>
<dbReference type="InterPro" id="IPR027417">
    <property type="entry name" value="P-loop_NTPase"/>
</dbReference>
<dbReference type="SUPFAM" id="SSF52540">
    <property type="entry name" value="P-loop containing nucleoside triphosphate hydrolases"/>
    <property type="match status" value="1"/>
</dbReference>
<dbReference type="PANTHER" id="PTHR13696:SF52">
    <property type="entry name" value="PARA FAMILY PROTEIN CT_582"/>
    <property type="match status" value="1"/>
</dbReference>
<dbReference type="PANTHER" id="PTHR13696">
    <property type="entry name" value="P-LOOP CONTAINING NUCLEOSIDE TRIPHOSPHATE HYDROLASE"/>
    <property type="match status" value="1"/>
</dbReference>
<reference evidence="2" key="1">
    <citation type="submission" date="2019-03" db="EMBL/GenBank/DDBJ databases">
        <title>Identification of a transferable multidrug resistance plasmid carrying novel macrolide-clindamycin resistance gene erm(50) in Cutibacterium acnes.</title>
        <authorList>
            <person name="Aoki S."/>
            <person name="Nakase K."/>
            <person name="Nakaminami H."/>
            <person name="Wajima T."/>
            <person name="Hayashi N."/>
            <person name="Noguchi N."/>
        </authorList>
    </citation>
    <scope>NUCLEOTIDE SEQUENCE</scope>
    <source>
        <strain evidence="2">TP-CU389</strain>
        <plasmid evidence="2">pTZC1</plasmid>
    </source>
</reference>
<evidence type="ECO:0000259" key="1">
    <source>
        <dbReference type="Pfam" id="PF13614"/>
    </source>
</evidence>